<protein>
    <submittedName>
        <fullName evidence="4">Hsp20/alpha crystallin family protein</fullName>
    </submittedName>
</protein>
<organism evidence="4 5">
    <name type="scientific">Tigheibacillus halophilus</name>
    <dbReference type="NCBI Taxonomy" id="361280"/>
    <lineage>
        <taxon>Bacteria</taxon>
        <taxon>Bacillati</taxon>
        <taxon>Bacillota</taxon>
        <taxon>Bacilli</taxon>
        <taxon>Bacillales</taxon>
        <taxon>Bacillaceae</taxon>
        <taxon>Tigheibacillus</taxon>
    </lineage>
</organism>
<keyword evidence="5" id="KW-1185">Reference proteome</keyword>
<evidence type="ECO:0000259" key="3">
    <source>
        <dbReference type="PROSITE" id="PS01031"/>
    </source>
</evidence>
<dbReference type="InterPro" id="IPR002068">
    <property type="entry name" value="A-crystallin/Hsp20_dom"/>
</dbReference>
<dbReference type="EMBL" id="JAWDIP010000003">
    <property type="protein sequence ID" value="MDY0395629.1"/>
    <property type="molecule type" value="Genomic_DNA"/>
</dbReference>
<name>A0ABU5C8S5_9BACI</name>
<proteinExistence type="inferred from homology"/>
<dbReference type="SUPFAM" id="SSF49764">
    <property type="entry name" value="HSP20-like chaperones"/>
    <property type="match status" value="1"/>
</dbReference>
<comment type="similarity">
    <text evidence="1 2">Belongs to the small heat shock protein (HSP20) family.</text>
</comment>
<gene>
    <name evidence="4" type="ORF">RWE15_15870</name>
</gene>
<dbReference type="CDD" id="cd06464">
    <property type="entry name" value="ACD_sHsps-like"/>
    <property type="match status" value="1"/>
</dbReference>
<dbReference type="Proteomes" id="UP001281447">
    <property type="component" value="Unassembled WGS sequence"/>
</dbReference>
<sequence>MNPFEHMDDWKKNMDQFFGENFWGQFDGLIKTSIPQINLYQTDHEIFVLINVPGMDSLDNIDVYVDYATLELKGAIDLGLGKDTASTQEITEGVFERKVHLPFPVRSDKIKATYKNGIVYVKLHRLVSETSRKNRVNVKLLADE</sequence>
<feature type="domain" description="SHSP" evidence="3">
    <location>
        <begin position="28"/>
        <end position="141"/>
    </location>
</feature>
<reference evidence="4 5" key="1">
    <citation type="submission" date="2023-10" db="EMBL/GenBank/DDBJ databases">
        <title>Virgibacillus halophilus 5B73C genome.</title>
        <authorList>
            <person name="Miliotis G."/>
            <person name="Sengupta P."/>
            <person name="Hameed A."/>
            <person name="Chuvochina M."/>
            <person name="Mcdonagh F."/>
            <person name="Simpson A.C."/>
            <person name="Singh N.K."/>
            <person name="Rekha P.D."/>
            <person name="Raman K."/>
            <person name="Hugenholtz P."/>
            <person name="Venkateswaran K."/>
        </authorList>
    </citation>
    <scope>NUCLEOTIDE SEQUENCE [LARGE SCALE GENOMIC DNA]</scope>
    <source>
        <strain evidence="4 5">5B73C</strain>
    </source>
</reference>
<dbReference type="Gene3D" id="2.60.40.790">
    <property type="match status" value="1"/>
</dbReference>
<comment type="caution">
    <text evidence="4">The sequence shown here is derived from an EMBL/GenBank/DDBJ whole genome shotgun (WGS) entry which is preliminary data.</text>
</comment>
<evidence type="ECO:0000256" key="2">
    <source>
        <dbReference type="RuleBase" id="RU003616"/>
    </source>
</evidence>
<dbReference type="InterPro" id="IPR008978">
    <property type="entry name" value="HSP20-like_chaperone"/>
</dbReference>
<dbReference type="Pfam" id="PF00011">
    <property type="entry name" value="HSP20"/>
    <property type="match status" value="1"/>
</dbReference>
<accession>A0ABU5C8S5</accession>
<evidence type="ECO:0000313" key="4">
    <source>
        <dbReference type="EMBL" id="MDY0395629.1"/>
    </source>
</evidence>
<evidence type="ECO:0000256" key="1">
    <source>
        <dbReference type="PROSITE-ProRule" id="PRU00285"/>
    </source>
</evidence>
<evidence type="ECO:0000313" key="5">
    <source>
        <dbReference type="Proteomes" id="UP001281447"/>
    </source>
</evidence>
<dbReference type="PROSITE" id="PS01031">
    <property type="entry name" value="SHSP"/>
    <property type="match status" value="1"/>
</dbReference>
<dbReference type="RefSeq" id="WP_390357921.1">
    <property type="nucleotide sequence ID" value="NZ_JBHUIZ010000018.1"/>
</dbReference>